<dbReference type="Gene3D" id="3.20.20.450">
    <property type="entry name" value="EAL domain"/>
    <property type="match status" value="1"/>
</dbReference>
<feature type="domain" description="EAL" evidence="1">
    <location>
        <begin position="165"/>
        <end position="418"/>
    </location>
</feature>
<protein>
    <submittedName>
        <fullName evidence="3">Diguanylate cyclase (GGDEF)-like protein</fullName>
    </submittedName>
</protein>
<keyword evidence="4" id="KW-1185">Reference proteome</keyword>
<dbReference type="Pfam" id="PF00563">
    <property type="entry name" value="EAL"/>
    <property type="match status" value="1"/>
</dbReference>
<dbReference type="NCBIfam" id="TIGR00254">
    <property type="entry name" value="GGDEF"/>
    <property type="match status" value="1"/>
</dbReference>
<dbReference type="InterPro" id="IPR035919">
    <property type="entry name" value="EAL_sf"/>
</dbReference>
<evidence type="ECO:0000313" key="4">
    <source>
        <dbReference type="Proteomes" id="UP000295367"/>
    </source>
</evidence>
<evidence type="ECO:0000259" key="2">
    <source>
        <dbReference type="PROSITE" id="PS50887"/>
    </source>
</evidence>
<dbReference type="PROSITE" id="PS50887">
    <property type="entry name" value="GGDEF"/>
    <property type="match status" value="1"/>
</dbReference>
<dbReference type="Gene3D" id="3.30.70.270">
    <property type="match status" value="1"/>
</dbReference>
<sequence length="421" mass="47497">MISNHTQLLDCLESEIASNALSDMRLALLILKIDGMYKLDSLLGYRAVDMFAHKLGFRLQDVLRDKDILGKLGRDEFCMILPGIFGEGQAVLAANKIQRMLELPIEIDGHQVYPLSRVGIALFPEHGSKAEQLLKQSMLATQEAIVRKESFVIFDPAHEQLNRFMFELEMDLRKALAENELSLWYQPQVDLRTGRIVSSESLLRWTNGAKGYVSPGIIVSVAEKSGLISSLSTWVVNTALRQWSENRAAGLDLTMSINFSVSNLQERELPEFVDQALRTWNVPADKIVVEITESAVMDDYEKSIDTLKRLKEIGVKLSLDDFGTGYSSMSHLRMLPLDEIKIDLSFIKNMLQHKDDEKIVRAIIELGHNFDLEVIAEGVENQETADRLNEIGCDKIQGYLVSPALPRDQFQTFCDEFGVSD</sequence>
<dbReference type="PANTHER" id="PTHR33121">
    <property type="entry name" value="CYCLIC DI-GMP PHOSPHODIESTERASE PDEF"/>
    <property type="match status" value="1"/>
</dbReference>
<dbReference type="GO" id="GO:0071111">
    <property type="term" value="F:cyclic-guanylate-specific phosphodiesterase activity"/>
    <property type="evidence" value="ECO:0007669"/>
    <property type="project" value="InterPro"/>
</dbReference>
<dbReference type="Proteomes" id="UP000295367">
    <property type="component" value="Unassembled WGS sequence"/>
</dbReference>
<organism evidence="3 4">
    <name type="scientific">Sulfurirhabdus autotrophica</name>
    <dbReference type="NCBI Taxonomy" id="1706046"/>
    <lineage>
        <taxon>Bacteria</taxon>
        <taxon>Pseudomonadati</taxon>
        <taxon>Pseudomonadota</taxon>
        <taxon>Betaproteobacteria</taxon>
        <taxon>Nitrosomonadales</taxon>
        <taxon>Sulfuricellaceae</taxon>
        <taxon>Sulfurirhabdus</taxon>
    </lineage>
</organism>
<dbReference type="RefSeq" id="WP_124947756.1">
    <property type="nucleotide sequence ID" value="NZ_BHVT01000073.1"/>
</dbReference>
<dbReference type="SMART" id="SM00267">
    <property type="entry name" value="GGDEF"/>
    <property type="match status" value="1"/>
</dbReference>
<dbReference type="OrthoDB" id="9813903at2"/>
<dbReference type="AlphaFoldDB" id="A0A4R3YED1"/>
<dbReference type="CDD" id="cd01949">
    <property type="entry name" value="GGDEF"/>
    <property type="match status" value="1"/>
</dbReference>
<name>A0A4R3YED1_9PROT</name>
<dbReference type="SUPFAM" id="SSF141868">
    <property type="entry name" value="EAL domain-like"/>
    <property type="match status" value="1"/>
</dbReference>
<dbReference type="Pfam" id="PF00990">
    <property type="entry name" value="GGDEF"/>
    <property type="match status" value="1"/>
</dbReference>
<comment type="caution">
    <text evidence="3">The sequence shown here is derived from an EMBL/GenBank/DDBJ whole genome shotgun (WGS) entry which is preliminary data.</text>
</comment>
<dbReference type="InterPro" id="IPR050706">
    <property type="entry name" value="Cyclic-di-GMP_PDE-like"/>
</dbReference>
<proteinExistence type="predicted"/>
<evidence type="ECO:0000313" key="3">
    <source>
        <dbReference type="EMBL" id="TCV90281.1"/>
    </source>
</evidence>
<gene>
    <name evidence="3" type="ORF">EDC63_101251</name>
</gene>
<dbReference type="InterPro" id="IPR043128">
    <property type="entry name" value="Rev_trsase/Diguanyl_cyclase"/>
</dbReference>
<evidence type="ECO:0000259" key="1">
    <source>
        <dbReference type="PROSITE" id="PS50883"/>
    </source>
</evidence>
<dbReference type="SMART" id="SM00052">
    <property type="entry name" value="EAL"/>
    <property type="match status" value="1"/>
</dbReference>
<dbReference type="SUPFAM" id="SSF55073">
    <property type="entry name" value="Nucleotide cyclase"/>
    <property type="match status" value="1"/>
</dbReference>
<dbReference type="PANTHER" id="PTHR33121:SF70">
    <property type="entry name" value="SIGNALING PROTEIN YKOW"/>
    <property type="match status" value="1"/>
</dbReference>
<dbReference type="EMBL" id="SMCO01000001">
    <property type="protein sequence ID" value="TCV90281.1"/>
    <property type="molecule type" value="Genomic_DNA"/>
</dbReference>
<dbReference type="CDD" id="cd01948">
    <property type="entry name" value="EAL"/>
    <property type="match status" value="1"/>
</dbReference>
<feature type="domain" description="GGDEF" evidence="2">
    <location>
        <begin position="24"/>
        <end position="156"/>
    </location>
</feature>
<dbReference type="PROSITE" id="PS50883">
    <property type="entry name" value="EAL"/>
    <property type="match status" value="1"/>
</dbReference>
<dbReference type="InterPro" id="IPR000160">
    <property type="entry name" value="GGDEF_dom"/>
</dbReference>
<dbReference type="InterPro" id="IPR001633">
    <property type="entry name" value="EAL_dom"/>
</dbReference>
<accession>A0A4R3YED1</accession>
<dbReference type="InterPro" id="IPR029787">
    <property type="entry name" value="Nucleotide_cyclase"/>
</dbReference>
<reference evidence="3 4" key="1">
    <citation type="submission" date="2019-03" db="EMBL/GenBank/DDBJ databases">
        <title>Genomic Encyclopedia of Type Strains, Phase IV (KMG-IV): sequencing the most valuable type-strain genomes for metagenomic binning, comparative biology and taxonomic classification.</title>
        <authorList>
            <person name="Goeker M."/>
        </authorList>
    </citation>
    <scope>NUCLEOTIDE SEQUENCE [LARGE SCALE GENOMIC DNA]</scope>
    <source>
        <strain evidence="3 4">DSM 100309</strain>
    </source>
</reference>